<name>A0A084JGJ4_9CLOT</name>
<dbReference type="RefSeq" id="WP_035130386.1">
    <property type="nucleotide sequence ID" value="NZ_JPMD01000005.1"/>
</dbReference>
<keyword evidence="1" id="KW-1133">Transmembrane helix</keyword>
<evidence type="ECO:0000256" key="1">
    <source>
        <dbReference type="SAM" id="Phobius"/>
    </source>
</evidence>
<feature type="transmembrane region" description="Helical" evidence="1">
    <location>
        <begin position="64"/>
        <end position="82"/>
    </location>
</feature>
<feature type="transmembrane region" description="Helical" evidence="1">
    <location>
        <begin position="6"/>
        <end position="25"/>
    </location>
</feature>
<dbReference type="Pfam" id="PF16079">
    <property type="entry name" value="Phage_holin_5_2"/>
    <property type="match status" value="1"/>
</dbReference>
<dbReference type="EMBL" id="JPMD01000005">
    <property type="protein sequence ID" value="KEZ88078.1"/>
    <property type="molecule type" value="Genomic_DNA"/>
</dbReference>
<reference evidence="2 3" key="1">
    <citation type="submission" date="2014-07" db="EMBL/GenBank/DDBJ databases">
        <title>Draft genome of Clostridium sulfidigenes 113A isolated from sediments associated with methane hydrate from Krishna Godavari basin.</title>
        <authorList>
            <person name="Honkalas V.S."/>
            <person name="Dabir A.P."/>
            <person name="Arora P."/>
            <person name="Dhakephalkar P.K."/>
        </authorList>
    </citation>
    <scope>NUCLEOTIDE SEQUENCE [LARGE SCALE GENOMIC DNA]</scope>
    <source>
        <strain evidence="2 3">113A</strain>
    </source>
</reference>
<keyword evidence="1" id="KW-0472">Membrane</keyword>
<keyword evidence="1" id="KW-0812">Transmembrane</keyword>
<dbReference type="Proteomes" id="UP000028542">
    <property type="component" value="Unassembled WGS sequence"/>
</dbReference>
<proteinExistence type="predicted"/>
<feature type="transmembrane region" description="Helical" evidence="1">
    <location>
        <begin position="37"/>
        <end position="58"/>
    </location>
</feature>
<evidence type="ECO:0000313" key="3">
    <source>
        <dbReference type="Proteomes" id="UP000028542"/>
    </source>
</evidence>
<sequence length="93" mass="10647">MDLMTFVPEHLLILIVATYVVGVFLKKIENFQDRYITIALMVFCITFAILLTLVNAEYKRMFDAIVNAILQGILCWGVSVGINQTYKQISKQE</sequence>
<protein>
    <recommendedName>
        <fullName evidence="4">Holin</fullName>
    </recommendedName>
</protein>
<keyword evidence="3" id="KW-1185">Reference proteome</keyword>
<accession>A0A084JGJ4</accession>
<gene>
    <name evidence="2" type="ORF">IO99_03745</name>
</gene>
<dbReference type="eggNOG" id="ENOG5033ET1">
    <property type="taxonomic scope" value="Bacteria"/>
</dbReference>
<dbReference type="AlphaFoldDB" id="A0A084JGJ4"/>
<evidence type="ECO:0000313" key="2">
    <source>
        <dbReference type="EMBL" id="KEZ88078.1"/>
    </source>
</evidence>
<comment type="caution">
    <text evidence="2">The sequence shown here is derived from an EMBL/GenBank/DDBJ whole genome shotgun (WGS) entry which is preliminary data.</text>
</comment>
<evidence type="ECO:0008006" key="4">
    <source>
        <dbReference type="Google" id="ProtNLM"/>
    </source>
</evidence>
<dbReference type="InterPro" id="IPR032111">
    <property type="entry name" value="Clostridium_phage_holin"/>
</dbReference>
<organism evidence="2 3">
    <name type="scientific">Clostridium sulfidigenes</name>
    <dbReference type="NCBI Taxonomy" id="318464"/>
    <lineage>
        <taxon>Bacteria</taxon>
        <taxon>Bacillati</taxon>
        <taxon>Bacillota</taxon>
        <taxon>Clostridia</taxon>
        <taxon>Eubacteriales</taxon>
        <taxon>Clostridiaceae</taxon>
        <taxon>Clostridium</taxon>
    </lineage>
</organism>